<organism evidence="2 3">
    <name type="scientific">Nonlabens tegetincola</name>
    <dbReference type="NCBI Taxonomy" id="323273"/>
    <lineage>
        <taxon>Bacteria</taxon>
        <taxon>Pseudomonadati</taxon>
        <taxon>Bacteroidota</taxon>
        <taxon>Flavobacteriia</taxon>
        <taxon>Flavobacteriales</taxon>
        <taxon>Flavobacteriaceae</taxon>
        <taxon>Nonlabens</taxon>
    </lineage>
</organism>
<comment type="caution">
    <text evidence="2">The sequence shown here is derived from an EMBL/GenBank/DDBJ whole genome shotgun (WGS) entry which is preliminary data.</text>
</comment>
<dbReference type="Proteomes" id="UP000029221">
    <property type="component" value="Unassembled WGS sequence"/>
</dbReference>
<evidence type="ECO:0000313" key="3">
    <source>
        <dbReference type="Proteomes" id="UP000029221"/>
    </source>
</evidence>
<reference evidence="2" key="1">
    <citation type="journal article" date="2014" name="Genome Announc.">
        <title>Draft Genome Sequences of Marine Flavobacterium Nonlabens Strains NR17, NR24, NR27, NR32, NR33, and Ara13.</title>
        <authorList>
            <person name="Nakanishi M."/>
            <person name="Meirelles P."/>
            <person name="Suzuki R."/>
            <person name="Takatani N."/>
            <person name="Mino S."/>
            <person name="Suda W."/>
            <person name="Oshima K."/>
            <person name="Hattori M."/>
            <person name="Ohkuma M."/>
            <person name="Hosokawa M."/>
            <person name="Miyashita K."/>
            <person name="Thompson F.L."/>
            <person name="Niwa A."/>
            <person name="Sawabe T."/>
            <person name="Sawabe T."/>
        </authorList>
    </citation>
    <scope>NUCLEOTIDE SEQUENCE [LARGE SCALE GENOMIC DNA]</scope>
    <source>
        <strain evidence="2">JCM 19294</strain>
    </source>
</reference>
<keyword evidence="3" id="KW-1185">Reference proteome</keyword>
<gene>
    <name evidence="2" type="ORF">JCM19294_355</name>
</gene>
<accession>A0A090QQP9</accession>
<proteinExistence type="predicted"/>
<evidence type="ECO:0000313" key="2">
    <source>
        <dbReference type="EMBL" id="GAK97816.1"/>
    </source>
</evidence>
<dbReference type="AlphaFoldDB" id="A0A090QQP9"/>
<evidence type="ECO:0000256" key="1">
    <source>
        <dbReference type="SAM" id="MobiDB-lite"/>
    </source>
</evidence>
<name>A0A090QQP9_9FLAO</name>
<feature type="region of interest" description="Disordered" evidence="1">
    <location>
        <begin position="25"/>
        <end position="45"/>
    </location>
</feature>
<protein>
    <submittedName>
        <fullName evidence="2">Uncharacterized protein</fullName>
    </submittedName>
</protein>
<feature type="compositionally biased region" description="Polar residues" evidence="1">
    <location>
        <begin position="34"/>
        <end position="45"/>
    </location>
</feature>
<dbReference type="EMBL" id="BBML01000007">
    <property type="protein sequence ID" value="GAK97816.1"/>
    <property type="molecule type" value="Genomic_DNA"/>
</dbReference>
<sequence length="45" mass="5341">MRFRESVIKIQPLFKATTFYKSENKNRDKIPNQKPITTLKTSQTL</sequence>